<dbReference type="Proteomes" id="UP000299102">
    <property type="component" value="Unassembled WGS sequence"/>
</dbReference>
<gene>
    <name evidence="2" type="ORF">EVAR_76597_1</name>
</gene>
<sequence length="152" mass="17546">MRSSNKPDNKEKFPVFMKSARRRSRSPACADDNRAGKRTNKWIACRFTYGERTPSQIVIIKDRGGDFMKGPVSPRHDSFIKSYAHAADPSVAEPVRVDKLRQASLYFLILGRFQRIRIHPSGLRATYETPRAHVKASPRKKLLKRIEMYFPL</sequence>
<organism evidence="2 3">
    <name type="scientific">Eumeta variegata</name>
    <name type="common">Bagworm moth</name>
    <name type="synonym">Eumeta japonica</name>
    <dbReference type="NCBI Taxonomy" id="151549"/>
    <lineage>
        <taxon>Eukaryota</taxon>
        <taxon>Metazoa</taxon>
        <taxon>Ecdysozoa</taxon>
        <taxon>Arthropoda</taxon>
        <taxon>Hexapoda</taxon>
        <taxon>Insecta</taxon>
        <taxon>Pterygota</taxon>
        <taxon>Neoptera</taxon>
        <taxon>Endopterygota</taxon>
        <taxon>Lepidoptera</taxon>
        <taxon>Glossata</taxon>
        <taxon>Ditrysia</taxon>
        <taxon>Tineoidea</taxon>
        <taxon>Psychidae</taxon>
        <taxon>Oiketicinae</taxon>
        <taxon>Eumeta</taxon>
    </lineage>
</organism>
<accession>A0A4C1T5D2</accession>
<reference evidence="2 3" key="1">
    <citation type="journal article" date="2019" name="Commun. Biol.">
        <title>The bagworm genome reveals a unique fibroin gene that provides high tensile strength.</title>
        <authorList>
            <person name="Kono N."/>
            <person name="Nakamura H."/>
            <person name="Ohtoshi R."/>
            <person name="Tomita M."/>
            <person name="Numata K."/>
            <person name="Arakawa K."/>
        </authorList>
    </citation>
    <scope>NUCLEOTIDE SEQUENCE [LARGE SCALE GENOMIC DNA]</scope>
</reference>
<dbReference type="AlphaFoldDB" id="A0A4C1T5D2"/>
<evidence type="ECO:0000313" key="3">
    <source>
        <dbReference type="Proteomes" id="UP000299102"/>
    </source>
</evidence>
<name>A0A4C1T5D2_EUMVA</name>
<protein>
    <submittedName>
        <fullName evidence="2">Uncharacterized protein</fullName>
    </submittedName>
</protein>
<dbReference type="EMBL" id="BGZK01000036">
    <property type="protein sequence ID" value="GBP09612.1"/>
    <property type="molecule type" value="Genomic_DNA"/>
</dbReference>
<evidence type="ECO:0000256" key="1">
    <source>
        <dbReference type="SAM" id="MobiDB-lite"/>
    </source>
</evidence>
<feature type="compositionally biased region" description="Basic and acidic residues" evidence="1">
    <location>
        <begin position="1"/>
        <end position="13"/>
    </location>
</feature>
<evidence type="ECO:0000313" key="2">
    <source>
        <dbReference type="EMBL" id="GBP09612.1"/>
    </source>
</evidence>
<comment type="caution">
    <text evidence="2">The sequence shown here is derived from an EMBL/GenBank/DDBJ whole genome shotgun (WGS) entry which is preliminary data.</text>
</comment>
<feature type="region of interest" description="Disordered" evidence="1">
    <location>
        <begin position="1"/>
        <end position="34"/>
    </location>
</feature>
<keyword evidence="3" id="KW-1185">Reference proteome</keyword>
<proteinExistence type="predicted"/>